<dbReference type="AlphaFoldDB" id="A0A9X4NQN4"/>
<feature type="signal peptide" evidence="1">
    <location>
        <begin position="1"/>
        <end position="23"/>
    </location>
</feature>
<organism evidence="2 3">
    <name type="scientific">Hydrogenophaga taeniospiralis CCUG 15921</name>
    <dbReference type="NCBI Taxonomy" id="1281780"/>
    <lineage>
        <taxon>Bacteria</taxon>
        <taxon>Pseudomonadati</taxon>
        <taxon>Pseudomonadota</taxon>
        <taxon>Betaproteobacteria</taxon>
        <taxon>Burkholderiales</taxon>
        <taxon>Comamonadaceae</taxon>
        <taxon>Hydrogenophaga</taxon>
    </lineage>
</organism>
<evidence type="ECO:0000313" key="3">
    <source>
        <dbReference type="Proteomes" id="UP001152876"/>
    </source>
</evidence>
<sequence length="194" mass="19491">MKNSLLLKSALALAMAAPLLASAESQLVTGAGTATARLDLRVVIPRVLFLGVGSGAATPLANNGSINTLTFDYSTNPLDVGTGAAAASISNDGPLPGGNAVPVRVFGNDGQITITATNPANLTSGADTIPFTELSVTTTNAALPAPGFNGGTSLPTLAGRVTNQTANWEYSYANATTPAFGTYSGRVTYTATMP</sequence>
<keyword evidence="3" id="KW-1185">Reference proteome</keyword>
<name>A0A9X4NQN4_9BURK</name>
<gene>
    <name evidence="2" type="ORF">H010_11864</name>
</gene>
<comment type="caution">
    <text evidence="2">The sequence shown here is derived from an EMBL/GenBank/DDBJ whole genome shotgun (WGS) entry which is preliminary data.</text>
</comment>
<feature type="chain" id="PRO_5040802853" evidence="1">
    <location>
        <begin position="24"/>
        <end position="194"/>
    </location>
</feature>
<evidence type="ECO:0000313" key="2">
    <source>
        <dbReference type="EMBL" id="MDG5975955.1"/>
    </source>
</evidence>
<evidence type="ECO:0000256" key="1">
    <source>
        <dbReference type="SAM" id="SignalP"/>
    </source>
</evidence>
<keyword evidence="1" id="KW-0732">Signal</keyword>
<reference evidence="2" key="1">
    <citation type="submission" date="2013-01" db="EMBL/GenBank/DDBJ databases">
        <title>Genome draft of Hydrogenophaga taeniospiralis 2K1.</title>
        <authorList>
            <person name="Gomila M."/>
            <person name="Lalucat J."/>
        </authorList>
    </citation>
    <scope>NUCLEOTIDE SEQUENCE</scope>
    <source>
        <strain evidence="2">CCUG 15921</strain>
    </source>
</reference>
<dbReference type="Proteomes" id="UP001152876">
    <property type="component" value="Unassembled WGS sequence"/>
</dbReference>
<dbReference type="OrthoDB" id="8902590at2"/>
<proteinExistence type="predicted"/>
<protein>
    <submittedName>
        <fullName evidence="2">Uncharacterized protein</fullName>
    </submittedName>
</protein>
<dbReference type="RefSeq" id="WP_068175897.1">
    <property type="nucleotide sequence ID" value="NZ_AOGK01000009.1"/>
</dbReference>
<dbReference type="EMBL" id="AOGK01000009">
    <property type="protein sequence ID" value="MDG5975955.1"/>
    <property type="molecule type" value="Genomic_DNA"/>
</dbReference>
<accession>A0A9X4NQN4</accession>